<keyword evidence="2" id="KW-1185">Reference proteome</keyword>
<accession>A0ACC8XFW5</accession>
<evidence type="ECO:0000313" key="1">
    <source>
        <dbReference type="EMBL" id="ONI42291.1"/>
    </source>
</evidence>
<name>A0ACC8XFW5_9FIRM</name>
<organism evidence="1 2">
    <name type="scientific">Candidatus Epulonipiscium fishelsonii</name>
    <dbReference type="NCBI Taxonomy" id="77094"/>
    <lineage>
        <taxon>Bacteria</taxon>
        <taxon>Bacillati</taxon>
        <taxon>Bacillota</taxon>
        <taxon>Clostridia</taxon>
        <taxon>Lachnospirales</taxon>
        <taxon>Lachnospiraceae</taxon>
        <taxon>Candidatus Epulonipiscium</taxon>
    </lineage>
</organism>
<proteinExistence type="predicted"/>
<dbReference type="EMBL" id="LJHD01000190">
    <property type="protein sequence ID" value="ONI42291.1"/>
    <property type="molecule type" value="Genomic_DNA"/>
</dbReference>
<sequence length="125" mass="13886">MIEIGSKNEIQFNIKENQTAKEMKTGGIEVFSSACMFAAMEEACFELCKKYLEPENTTVGIHMDCTHEKASLVGETVVISCEVIEVNDRKIKFSISGSTQKGIIGKGTHLRCIVNTEKFMSKLTK</sequence>
<gene>
    <name evidence="1" type="ORF">AN640_01250</name>
</gene>
<protein>
    <submittedName>
        <fullName evidence="1">Uncharacterized protein</fullName>
    </submittedName>
</protein>
<evidence type="ECO:0000313" key="2">
    <source>
        <dbReference type="Proteomes" id="UP000188637"/>
    </source>
</evidence>
<comment type="caution">
    <text evidence="1">The sequence shown here is derived from an EMBL/GenBank/DDBJ whole genome shotgun (WGS) entry which is preliminary data.</text>
</comment>
<reference evidence="1" key="1">
    <citation type="submission" date="2016-08" db="EMBL/GenBank/DDBJ databases">
        <authorList>
            <person name="Ngugi D.K."/>
            <person name="Miyake S."/>
            <person name="Stingl U."/>
        </authorList>
    </citation>
    <scope>NUCLEOTIDE SEQUENCE</scope>
    <source>
        <strain evidence="1">SCG-D08WGA-EpuloA1</strain>
    </source>
</reference>
<dbReference type="Proteomes" id="UP000188637">
    <property type="component" value="Unassembled WGS sequence"/>
</dbReference>